<dbReference type="SUPFAM" id="SSF53756">
    <property type="entry name" value="UDP-Glycosyltransferase/glycogen phosphorylase"/>
    <property type="match status" value="1"/>
</dbReference>
<evidence type="ECO:0000256" key="1">
    <source>
        <dbReference type="ARBA" id="ARBA00022679"/>
    </source>
</evidence>
<gene>
    <name evidence="2" type="ORF">acsn021_22570</name>
</gene>
<dbReference type="Gene3D" id="3.40.50.2000">
    <property type="entry name" value="Glycogen Phosphorylase B"/>
    <property type="match status" value="2"/>
</dbReference>
<keyword evidence="1 2" id="KW-0808">Transferase</keyword>
<dbReference type="InterPro" id="IPR028098">
    <property type="entry name" value="Glyco_trans_4-like_N"/>
</dbReference>
<dbReference type="PANTHER" id="PTHR46401">
    <property type="entry name" value="GLYCOSYLTRANSFERASE WBBK-RELATED"/>
    <property type="match status" value="1"/>
</dbReference>
<protein>
    <submittedName>
        <fullName evidence="2">Glycosyl transferase</fullName>
    </submittedName>
</protein>
<organism evidence="2 3">
    <name type="scientific">Anaerocolumna cellulosilytica</name>
    <dbReference type="NCBI Taxonomy" id="433286"/>
    <lineage>
        <taxon>Bacteria</taxon>
        <taxon>Bacillati</taxon>
        <taxon>Bacillota</taxon>
        <taxon>Clostridia</taxon>
        <taxon>Lachnospirales</taxon>
        <taxon>Lachnospiraceae</taxon>
        <taxon>Anaerocolumna</taxon>
    </lineage>
</organism>
<dbReference type="Pfam" id="PF13439">
    <property type="entry name" value="Glyco_transf_4"/>
    <property type="match status" value="1"/>
</dbReference>
<evidence type="ECO:0000313" key="3">
    <source>
        <dbReference type="Proteomes" id="UP000515561"/>
    </source>
</evidence>
<dbReference type="Proteomes" id="UP000515561">
    <property type="component" value="Chromosome"/>
</dbReference>
<dbReference type="PANTHER" id="PTHR46401:SF2">
    <property type="entry name" value="GLYCOSYLTRANSFERASE WBBK-RELATED"/>
    <property type="match status" value="1"/>
</dbReference>
<dbReference type="KEGG" id="acel:acsn021_22570"/>
<dbReference type="AlphaFoldDB" id="A0A6S6R6R3"/>
<dbReference type="GO" id="GO:0009103">
    <property type="term" value="P:lipopolysaccharide biosynthetic process"/>
    <property type="evidence" value="ECO:0007669"/>
    <property type="project" value="TreeGrafter"/>
</dbReference>
<evidence type="ECO:0000313" key="2">
    <source>
        <dbReference type="EMBL" id="BCJ94688.1"/>
    </source>
</evidence>
<proteinExistence type="predicted"/>
<dbReference type="RefSeq" id="WP_184089428.1">
    <property type="nucleotide sequence ID" value="NZ_AP023367.1"/>
</dbReference>
<dbReference type="InterPro" id="IPR001296">
    <property type="entry name" value="Glyco_trans_1"/>
</dbReference>
<keyword evidence="3" id="KW-1185">Reference proteome</keyword>
<dbReference type="GO" id="GO:0016757">
    <property type="term" value="F:glycosyltransferase activity"/>
    <property type="evidence" value="ECO:0007669"/>
    <property type="project" value="InterPro"/>
</dbReference>
<accession>A0A6S6R6R3</accession>
<dbReference type="Pfam" id="PF00534">
    <property type="entry name" value="Glycos_transf_1"/>
    <property type="match status" value="1"/>
</dbReference>
<name>A0A6S6R6R3_9FIRM</name>
<reference evidence="2 3" key="1">
    <citation type="journal article" date="2016" name="Int. J. Syst. Evol. Microbiol.">
        <title>Descriptions of Anaerotaenia torta gen. nov., sp. nov. and Anaerocolumna cellulosilytica gen. nov., sp. nov. isolated from a methanogenic reactor of cattle waste.</title>
        <authorList>
            <person name="Uek A."/>
            <person name="Ohtaki Y."/>
            <person name="Kaku N."/>
            <person name="Ueki K."/>
        </authorList>
    </citation>
    <scope>NUCLEOTIDE SEQUENCE [LARGE SCALE GENOMIC DNA]</scope>
    <source>
        <strain evidence="2 3">SN021</strain>
    </source>
</reference>
<sequence length="419" mass="47903">MKILQINVVEGILSTGRTTRELASQLKRMGHKSYIAYSRGLIKLPGTYCIGNQTDRKIHALGSRLLGLQGYFSHLPTYHLLRYIRKVKPDIVHLRNLHGNFLNLNMLLKYLGKRDIPTVITLHDCWYFTGRCTHYTVNKCYQWQTCCLKCPNSRNTMPSWFFDKSKKMYLDKKKYFSKIKYLAVVGVSDWITREARRSYLAEYATINRIYNWVDLNSFTPREDSYIRTVFKAEDTFIILGVAAIWGQEKGLLEFITIAERFPDCLVLLVGTLDKDMVLPDNIKSIPLTLNPIALSRIYSASDVLVSLSMEESFGKIIAEACACGTPVVAYNSTASAELVTPECGYTAITNTLEDICNGIHKVKQCKKESYTNNCRQYAIKNFNLIECTKEYIKIYEALLYKKTAGSLKTVTNSKKSHIL</sequence>
<dbReference type="EMBL" id="AP023367">
    <property type="protein sequence ID" value="BCJ94688.1"/>
    <property type="molecule type" value="Genomic_DNA"/>
</dbReference>